<evidence type="ECO:0000313" key="2">
    <source>
        <dbReference type="EMBL" id="KFD70232.1"/>
    </source>
</evidence>
<proteinExistence type="predicted"/>
<name>A0A085NL86_9BILA</name>
<reference evidence="2" key="1">
    <citation type="journal article" date="2014" name="Nat. Genet.">
        <title>Genome and transcriptome of the porcine whipworm Trichuris suis.</title>
        <authorList>
            <person name="Jex A.R."/>
            <person name="Nejsum P."/>
            <person name="Schwarz E.M."/>
            <person name="Hu L."/>
            <person name="Young N.D."/>
            <person name="Hall R.S."/>
            <person name="Korhonen P.K."/>
            <person name="Liao S."/>
            <person name="Thamsborg S."/>
            <person name="Xia J."/>
            <person name="Xu P."/>
            <person name="Wang S."/>
            <person name="Scheerlinck J.P."/>
            <person name="Hofmann A."/>
            <person name="Sternberg P.W."/>
            <person name="Wang J."/>
            <person name="Gasser R.B."/>
        </authorList>
    </citation>
    <scope>NUCLEOTIDE SEQUENCE [LARGE SCALE GENOMIC DNA]</scope>
    <source>
        <strain evidence="2">DCEP-RM93F</strain>
    </source>
</reference>
<organism evidence="2">
    <name type="scientific">Trichuris suis</name>
    <name type="common">pig whipworm</name>
    <dbReference type="NCBI Taxonomy" id="68888"/>
    <lineage>
        <taxon>Eukaryota</taxon>
        <taxon>Metazoa</taxon>
        <taxon>Ecdysozoa</taxon>
        <taxon>Nematoda</taxon>
        <taxon>Enoplea</taxon>
        <taxon>Dorylaimia</taxon>
        <taxon>Trichinellida</taxon>
        <taxon>Trichuridae</taxon>
        <taxon>Trichuris</taxon>
    </lineage>
</organism>
<dbReference type="Proteomes" id="UP000030758">
    <property type="component" value="Unassembled WGS sequence"/>
</dbReference>
<gene>
    <name evidence="2" type="ORF">M514_17582</name>
</gene>
<dbReference type="AlphaFoldDB" id="A0A085NL86"/>
<protein>
    <submittedName>
        <fullName evidence="2">Uncharacterized protein</fullName>
    </submittedName>
</protein>
<dbReference type="EMBL" id="KL367489">
    <property type="protein sequence ID" value="KFD70232.1"/>
    <property type="molecule type" value="Genomic_DNA"/>
</dbReference>
<sequence length="89" mass="9320">MDNDDDVVSVDGSKMGDHCTPSKGVEKANFAPRRTIAQNGMAVAAMSARARRRMATVAHLAISNGCACAPSTKNASLAADNCGRRQRGE</sequence>
<feature type="region of interest" description="Disordered" evidence="1">
    <location>
        <begin position="1"/>
        <end position="25"/>
    </location>
</feature>
<accession>A0A085NL86</accession>
<evidence type="ECO:0000256" key="1">
    <source>
        <dbReference type="SAM" id="MobiDB-lite"/>
    </source>
</evidence>